<keyword evidence="1" id="KW-0862">Zinc</keyword>
<proteinExistence type="evidence at transcript level"/>
<keyword evidence="1" id="KW-0479">Metal-binding</keyword>
<dbReference type="EMBL" id="AB173195">
    <property type="protein sequence ID" value="BAE90257.1"/>
    <property type="molecule type" value="mRNA"/>
</dbReference>
<name>I7GMA7_MACFA</name>
<accession>I7GMA7</accession>
<dbReference type="GO" id="GO:0008270">
    <property type="term" value="F:zinc ion binding"/>
    <property type="evidence" value="ECO:0007669"/>
    <property type="project" value="UniProtKB-KW"/>
</dbReference>
<organism evidence="1">
    <name type="scientific">Macaca fascicularis</name>
    <name type="common">Crab-eating macaque</name>
    <name type="synonym">Cynomolgus monkey</name>
    <dbReference type="NCBI Taxonomy" id="9541"/>
    <lineage>
        <taxon>Eukaryota</taxon>
        <taxon>Metazoa</taxon>
        <taxon>Chordata</taxon>
        <taxon>Craniata</taxon>
        <taxon>Vertebrata</taxon>
        <taxon>Euteleostomi</taxon>
        <taxon>Mammalia</taxon>
        <taxon>Eutheria</taxon>
        <taxon>Euarchontoglires</taxon>
        <taxon>Primates</taxon>
        <taxon>Haplorrhini</taxon>
        <taxon>Catarrhini</taxon>
        <taxon>Cercopithecidae</taxon>
        <taxon>Cercopithecinae</taxon>
        <taxon>Macaca</taxon>
    </lineage>
</organism>
<keyword evidence="1" id="KW-0863">Zinc-finger</keyword>
<sequence length="33" mass="3639">MNFLHLISDTLQRLVFLIVFNTVLEAACGGSCL</sequence>
<evidence type="ECO:0000313" key="1">
    <source>
        <dbReference type="EMBL" id="BAE90257.1"/>
    </source>
</evidence>
<protein>
    <submittedName>
        <fullName evidence="1">Macaca fascicularis brain cDNA clone: QflA-21481, similar to human similar to zinc finger and BTB domain containing 8;BTB/POZ and zinc-finger domains factor on chromosome 1(LOC400382), mRNA, RefSeq...</fullName>
    </submittedName>
</protein>
<dbReference type="AlphaFoldDB" id="I7GMA7"/>
<reference evidence="1" key="1">
    <citation type="journal article" date="2007" name="PLoS Biol.">
        <title>Rate of evolution in brain-expressed genes in humans and other primates.</title>
        <authorList>
            <person name="Wang H.-Y."/>
            <person name="Chien H.-C."/>
            <person name="Osada N."/>
            <person name="Hashimoto K."/>
            <person name="Sugano S."/>
            <person name="Gojobori T."/>
            <person name="Chou C.-K."/>
            <person name="Tsai S.-F."/>
            <person name="Wu C.-I."/>
            <person name="Shen C.-K.J."/>
        </authorList>
    </citation>
    <scope>NUCLEOTIDE SEQUENCE</scope>
</reference>